<organism evidence="1 2">
    <name type="scientific">Pseudomonas fluorescens</name>
    <dbReference type="NCBI Taxonomy" id="294"/>
    <lineage>
        <taxon>Bacteria</taxon>
        <taxon>Pseudomonadati</taxon>
        <taxon>Pseudomonadota</taxon>
        <taxon>Gammaproteobacteria</taxon>
        <taxon>Pseudomonadales</taxon>
        <taxon>Pseudomonadaceae</taxon>
        <taxon>Pseudomonas</taxon>
    </lineage>
</organism>
<evidence type="ECO:0000313" key="1">
    <source>
        <dbReference type="EMBL" id="VVN91339.1"/>
    </source>
</evidence>
<name>A0A5E7BIE6_PSEFL</name>
<protein>
    <submittedName>
        <fullName evidence="1">Uncharacterized protein</fullName>
    </submittedName>
</protein>
<gene>
    <name evidence="1" type="ORF">PS723_01893</name>
</gene>
<dbReference type="AlphaFoldDB" id="A0A5E7BIE6"/>
<reference evidence="1 2" key="1">
    <citation type="submission" date="2019-09" db="EMBL/GenBank/DDBJ databases">
        <authorList>
            <person name="Chandra G."/>
            <person name="Truman W A."/>
        </authorList>
    </citation>
    <scope>NUCLEOTIDE SEQUENCE [LARGE SCALE GENOMIC DNA]</scope>
    <source>
        <strain evidence="1">PS723</strain>
    </source>
</reference>
<dbReference type="Proteomes" id="UP000379480">
    <property type="component" value="Unassembled WGS sequence"/>
</dbReference>
<dbReference type="OrthoDB" id="9810492at2"/>
<evidence type="ECO:0000313" key="2">
    <source>
        <dbReference type="Proteomes" id="UP000379480"/>
    </source>
</evidence>
<proteinExistence type="predicted"/>
<accession>A0A5E7BIE6</accession>
<dbReference type="EMBL" id="CABVHY010000008">
    <property type="protein sequence ID" value="VVN91339.1"/>
    <property type="molecule type" value="Genomic_DNA"/>
</dbReference>
<sequence length="75" mass="7917">MMRDLDLNYQDLGNISAVMGVAEGAFTPTSIAATAEASHPRRLGVNIGIQQAFFPLLGPSGSSKSFRVVSAYIVC</sequence>